<dbReference type="EMBL" id="BJZV01000021">
    <property type="protein sequence ID" value="GEP11644.1"/>
    <property type="molecule type" value="Genomic_DNA"/>
</dbReference>
<dbReference type="AlphaFoldDB" id="A0A512JNW1"/>
<reference evidence="1 2" key="1">
    <citation type="submission" date="2019-07" db="EMBL/GenBank/DDBJ databases">
        <title>Whole genome shotgun sequence of Methylobacterium gnaphalii NBRC 107716.</title>
        <authorList>
            <person name="Hosoyama A."/>
            <person name="Uohara A."/>
            <person name="Ohji S."/>
            <person name="Ichikawa N."/>
        </authorList>
    </citation>
    <scope>NUCLEOTIDE SEQUENCE [LARGE SCALE GENOMIC DNA]</scope>
    <source>
        <strain evidence="1 2">NBRC 107716</strain>
    </source>
</reference>
<protein>
    <submittedName>
        <fullName evidence="1">Uncharacterized protein</fullName>
    </submittedName>
</protein>
<gene>
    <name evidence="1" type="ORF">MGN01_34890</name>
</gene>
<keyword evidence="2" id="KW-1185">Reference proteome</keyword>
<accession>A0A512JNW1</accession>
<organism evidence="1 2">
    <name type="scientific">Methylobacterium gnaphalii</name>
    <dbReference type="NCBI Taxonomy" id="1010610"/>
    <lineage>
        <taxon>Bacteria</taxon>
        <taxon>Pseudomonadati</taxon>
        <taxon>Pseudomonadota</taxon>
        <taxon>Alphaproteobacteria</taxon>
        <taxon>Hyphomicrobiales</taxon>
        <taxon>Methylobacteriaceae</taxon>
        <taxon>Methylobacterium</taxon>
    </lineage>
</organism>
<name>A0A512JNW1_9HYPH</name>
<evidence type="ECO:0000313" key="2">
    <source>
        <dbReference type="Proteomes" id="UP000321750"/>
    </source>
</evidence>
<sequence>MKTRFGEGDGLNAMRAALDEWVGNGCAAEPDSLDGSMTEVGSAYTRQVDRVRGYELPIR</sequence>
<dbReference type="Proteomes" id="UP000321750">
    <property type="component" value="Unassembled WGS sequence"/>
</dbReference>
<evidence type="ECO:0000313" key="1">
    <source>
        <dbReference type="EMBL" id="GEP11644.1"/>
    </source>
</evidence>
<comment type="caution">
    <text evidence="1">The sequence shown here is derived from an EMBL/GenBank/DDBJ whole genome shotgun (WGS) entry which is preliminary data.</text>
</comment>
<proteinExistence type="predicted"/>